<dbReference type="InterPro" id="IPR052718">
    <property type="entry name" value="NmrA-type_oxidoreductase"/>
</dbReference>
<feature type="domain" description="NmrA-like" evidence="1">
    <location>
        <begin position="2"/>
        <end position="242"/>
    </location>
</feature>
<dbReference type="SUPFAM" id="SSF51735">
    <property type="entry name" value="NAD(P)-binding Rossmann-fold domains"/>
    <property type="match status" value="1"/>
</dbReference>
<dbReference type="RefSeq" id="WP_304945192.1">
    <property type="nucleotide sequence ID" value="NZ_CP168178.1"/>
</dbReference>
<dbReference type="CDD" id="cd05269">
    <property type="entry name" value="TMR_SDR_a"/>
    <property type="match status" value="1"/>
</dbReference>
<gene>
    <name evidence="2" type="ORF">NY667_19030</name>
</gene>
<dbReference type="Gene3D" id="3.40.50.720">
    <property type="entry name" value="NAD(P)-binding Rossmann-like Domain"/>
    <property type="match status" value="1"/>
</dbReference>
<reference evidence="2" key="2">
    <citation type="submission" date="2022-08" db="EMBL/GenBank/DDBJ databases">
        <authorList>
            <person name="Iruegas-Bocardo F."/>
            <person name="Weisberg A.J."/>
            <person name="Riutta E.R."/>
            <person name="Kilday K."/>
            <person name="Bonkowski J.C."/>
            <person name="Creswell T."/>
            <person name="Daughtrey M.L."/>
            <person name="Rane K."/>
            <person name="Grunwald N.J."/>
            <person name="Chang J.H."/>
            <person name="Putnam M.L."/>
        </authorList>
    </citation>
    <scope>NUCLEOTIDE SEQUENCE</scope>
    <source>
        <strain evidence="2">22-338</strain>
    </source>
</reference>
<sequence length="288" mass="29550">MIAVTGATGQLGRLVVQALLSKVSAAEIVALARSPAKAADLAAQGVQVRQADYEQPATLDTALTGIDTLLLISSSEVGRRVPQHRAVIDAAQRAGVQLLAYTSVLHAERSPLGLAPEHLETEGLLRASGLPHALLRNGWYSENYTASIPAALAHGALLGSARQGRIASAARADYAEAAAVVLTTQGHAGKVYELAGDSAYTLSDLAAEITRQSGQTVVYTDLPEEAYKAALLDAGLPEAVAGLLADSDAGAAKDALLDESHELSRLIGRPTTPIAASVAQALAAAQSA</sequence>
<evidence type="ECO:0000259" key="1">
    <source>
        <dbReference type="Pfam" id="PF05368"/>
    </source>
</evidence>
<accession>A0A9X4BUN9</accession>
<evidence type="ECO:0000313" key="2">
    <source>
        <dbReference type="EMBL" id="MDC8639839.1"/>
    </source>
</evidence>
<dbReference type="PANTHER" id="PTHR47129:SF1">
    <property type="entry name" value="NMRA-LIKE DOMAIN-CONTAINING PROTEIN"/>
    <property type="match status" value="1"/>
</dbReference>
<proteinExistence type="predicted"/>
<evidence type="ECO:0000313" key="3">
    <source>
        <dbReference type="Proteomes" id="UP001140230"/>
    </source>
</evidence>
<dbReference type="InterPro" id="IPR036291">
    <property type="entry name" value="NAD(P)-bd_dom_sf"/>
</dbReference>
<organism evidence="2 3">
    <name type="scientific">Xanthomonas hortorum pv. hederae</name>
    <dbReference type="NCBI Taxonomy" id="453603"/>
    <lineage>
        <taxon>Bacteria</taxon>
        <taxon>Pseudomonadati</taxon>
        <taxon>Pseudomonadota</taxon>
        <taxon>Gammaproteobacteria</taxon>
        <taxon>Lysobacterales</taxon>
        <taxon>Lysobacteraceae</taxon>
        <taxon>Xanthomonas</taxon>
    </lineage>
</organism>
<dbReference type="Proteomes" id="UP001140230">
    <property type="component" value="Unassembled WGS sequence"/>
</dbReference>
<dbReference type="EMBL" id="JANWTP010000083">
    <property type="protein sequence ID" value="MDC8639839.1"/>
    <property type="molecule type" value="Genomic_DNA"/>
</dbReference>
<dbReference type="InterPro" id="IPR008030">
    <property type="entry name" value="NmrA-like"/>
</dbReference>
<dbReference type="PANTHER" id="PTHR47129">
    <property type="entry name" value="QUINONE OXIDOREDUCTASE 2"/>
    <property type="match status" value="1"/>
</dbReference>
<comment type="caution">
    <text evidence="2">The sequence shown here is derived from an EMBL/GenBank/DDBJ whole genome shotgun (WGS) entry which is preliminary data.</text>
</comment>
<dbReference type="Gene3D" id="3.90.25.10">
    <property type="entry name" value="UDP-galactose 4-epimerase, domain 1"/>
    <property type="match status" value="1"/>
</dbReference>
<reference evidence="2" key="1">
    <citation type="journal article" date="2022" name="Phytopathology">
        <title>Whole genome sequencing-based tracing of a 2022 introduction and outbreak of Xanthomonas hortorum pv. pelargonii.</title>
        <authorList>
            <person name="Iruegas Bocardo F."/>
            <person name="Weisberg A.J."/>
            <person name="Riutta E.R."/>
            <person name="Kilday K.B."/>
            <person name="Bonkowski J.C."/>
            <person name="Creswell T.C."/>
            <person name="Daughtrey M."/>
            <person name="Rane K.K."/>
            <person name="Grunwald N.J."/>
            <person name="Chang J.H."/>
            <person name="Putnam M."/>
        </authorList>
    </citation>
    <scope>NUCLEOTIDE SEQUENCE</scope>
    <source>
        <strain evidence="2">22-338</strain>
    </source>
</reference>
<dbReference type="Pfam" id="PF05368">
    <property type="entry name" value="NmrA"/>
    <property type="match status" value="1"/>
</dbReference>
<name>A0A9X4BUN9_9XANT</name>
<protein>
    <submittedName>
        <fullName evidence="2">SDR family oxidoreductase</fullName>
    </submittedName>
</protein>
<dbReference type="AlphaFoldDB" id="A0A9X4BUN9"/>